<gene>
    <name evidence="2" type="ORF">R9X50_00386200</name>
</gene>
<keyword evidence="1" id="KW-0472">Membrane</keyword>
<feature type="transmembrane region" description="Helical" evidence="1">
    <location>
        <begin position="129"/>
        <end position="152"/>
    </location>
</feature>
<sequence length="174" mass="19832">MAILSTFTIIRTISLFHITAAYFFLTAPQKLADQNVVFMLGESMRLPHATSLVKPSESSAFIGVVLAFLGISDLTAANMNEETGLQYWLAIVPARLTFLFSLTAYTYLFKEDGMFGSGPRQHGRIGENVQNSLVFSFGFFELAMWFWVFTSLREDRRRIVRKRVEQLKADEDRL</sequence>
<dbReference type="AlphaFoldDB" id="A0AAQ3M6J0"/>
<dbReference type="Pfam" id="PF10311">
    <property type="entry name" value="Ilm1"/>
    <property type="match status" value="1"/>
</dbReference>
<proteinExistence type="predicted"/>
<evidence type="ECO:0000256" key="1">
    <source>
        <dbReference type="SAM" id="Phobius"/>
    </source>
</evidence>
<reference evidence="2 3" key="1">
    <citation type="submission" date="2023-11" db="EMBL/GenBank/DDBJ databases">
        <title>An acidophilic fungus is an integral part of prey digestion in a carnivorous sundew plant.</title>
        <authorList>
            <person name="Tsai I.J."/>
        </authorList>
    </citation>
    <scope>NUCLEOTIDE SEQUENCE [LARGE SCALE GENOMIC DNA]</scope>
    <source>
        <strain evidence="2">169a</strain>
    </source>
</reference>
<protein>
    <submittedName>
        <fullName evidence="2">Increased loss of mitochondrial DNA protein</fullName>
    </submittedName>
</protein>
<evidence type="ECO:0000313" key="2">
    <source>
        <dbReference type="EMBL" id="WPH01028.1"/>
    </source>
</evidence>
<keyword evidence="3" id="KW-1185">Reference proteome</keyword>
<feature type="transmembrane region" description="Helical" evidence="1">
    <location>
        <begin position="7"/>
        <end position="25"/>
    </location>
</feature>
<dbReference type="EMBL" id="CP138584">
    <property type="protein sequence ID" value="WPH01028.1"/>
    <property type="molecule type" value="Genomic_DNA"/>
</dbReference>
<name>A0AAQ3M6J0_9PEZI</name>
<dbReference type="Proteomes" id="UP001303373">
    <property type="component" value="Chromosome 5"/>
</dbReference>
<keyword evidence="1" id="KW-0812">Transmembrane</keyword>
<accession>A0AAQ3M6J0</accession>
<feature type="transmembrane region" description="Helical" evidence="1">
    <location>
        <begin position="58"/>
        <end position="76"/>
    </location>
</feature>
<evidence type="ECO:0000313" key="3">
    <source>
        <dbReference type="Proteomes" id="UP001303373"/>
    </source>
</evidence>
<organism evidence="2 3">
    <name type="scientific">Acrodontium crateriforme</name>
    <dbReference type="NCBI Taxonomy" id="150365"/>
    <lineage>
        <taxon>Eukaryota</taxon>
        <taxon>Fungi</taxon>
        <taxon>Dikarya</taxon>
        <taxon>Ascomycota</taxon>
        <taxon>Pezizomycotina</taxon>
        <taxon>Dothideomycetes</taxon>
        <taxon>Dothideomycetidae</taxon>
        <taxon>Mycosphaerellales</taxon>
        <taxon>Teratosphaeriaceae</taxon>
        <taxon>Acrodontium</taxon>
    </lineage>
</organism>
<keyword evidence="1" id="KW-1133">Transmembrane helix</keyword>
<dbReference type="InterPro" id="IPR018815">
    <property type="entry name" value="Incr_loss_mito_DNA_1"/>
</dbReference>
<dbReference type="PANTHER" id="PTHR28029:SF1">
    <property type="entry name" value="PROTEIN ILM1"/>
    <property type="match status" value="1"/>
</dbReference>
<dbReference type="PANTHER" id="PTHR28029">
    <property type="entry name" value="PROTEIN ILM1"/>
    <property type="match status" value="1"/>
</dbReference>
<feature type="transmembrane region" description="Helical" evidence="1">
    <location>
        <begin position="88"/>
        <end position="109"/>
    </location>
</feature>